<dbReference type="AlphaFoldDB" id="A0A0F0KZJ6"/>
<proteinExistence type="predicted"/>
<feature type="compositionally biased region" description="Low complexity" evidence="1">
    <location>
        <begin position="255"/>
        <end position="266"/>
    </location>
</feature>
<reference evidence="2 3" key="1">
    <citation type="submission" date="2015-02" db="EMBL/GenBank/DDBJ databases">
        <title>Draft genome sequences of ten Microbacterium spp. with emphasis on heavy metal contaminated environments.</title>
        <authorList>
            <person name="Corretto E."/>
        </authorList>
    </citation>
    <scope>NUCLEOTIDE SEQUENCE [LARGE SCALE GENOMIC DNA]</scope>
    <source>
        <strain evidence="2 3">DSM 23848</strain>
    </source>
</reference>
<dbReference type="Proteomes" id="UP000033448">
    <property type="component" value="Unassembled WGS sequence"/>
</dbReference>
<organism evidence="2 3">
    <name type="scientific">Microbacterium azadirachtae</name>
    <dbReference type="NCBI Taxonomy" id="582680"/>
    <lineage>
        <taxon>Bacteria</taxon>
        <taxon>Bacillati</taxon>
        <taxon>Actinomycetota</taxon>
        <taxon>Actinomycetes</taxon>
        <taxon>Micrococcales</taxon>
        <taxon>Microbacteriaceae</taxon>
        <taxon>Microbacterium</taxon>
    </lineage>
</organism>
<evidence type="ECO:0000313" key="2">
    <source>
        <dbReference type="EMBL" id="KJL25545.1"/>
    </source>
</evidence>
<gene>
    <name evidence="2" type="ORF">RL72_01322</name>
</gene>
<evidence type="ECO:0000256" key="1">
    <source>
        <dbReference type="SAM" id="MobiDB-lite"/>
    </source>
</evidence>
<name>A0A0F0KZJ6_9MICO</name>
<sequence length="266" mass="29000">MADHGLPGHGAAHPGGERVPGLAGLRHRQAQGEAGERGHRARHVDGHEVRDGEVGGELLHRGDHLVPHDRVLRAVVLELLAQLAGGVQRVVLDDDGAEPEHGVERDDVLGAVRQHDGDRIPRLDPERRKAGGRAIDRLLQVAVRRRAAEELQGRRVRVVVCRRLDDVDEGSGDLREVLRHPLGVAGGPGTGRNERRHVLSLCRVADRTGTPPRVAPTAPPGDAVIAVAARFRTAFARARSGRSRRRPARRRSPRRWAPGSAARRCR</sequence>
<feature type="region of interest" description="Disordered" evidence="1">
    <location>
        <begin position="237"/>
        <end position="266"/>
    </location>
</feature>
<keyword evidence="3" id="KW-1185">Reference proteome</keyword>
<feature type="compositionally biased region" description="Basic residues" evidence="1">
    <location>
        <begin position="239"/>
        <end position="254"/>
    </location>
</feature>
<dbReference type="EMBL" id="JYIT01000069">
    <property type="protein sequence ID" value="KJL25545.1"/>
    <property type="molecule type" value="Genomic_DNA"/>
</dbReference>
<feature type="region of interest" description="Disordered" evidence="1">
    <location>
        <begin position="1"/>
        <end position="21"/>
    </location>
</feature>
<evidence type="ECO:0000313" key="3">
    <source>
        <dbReference type="Proteomes" id="UP000033448"/>
    </source>
</evidence>
<comment type="caution">
    <text evidence="2">The sequence shown here is derived from an EMBL/GenBank/DDBJ whole genome shotgun (WGS) entry which is preliminary data.</text>
</comment>
<protein>
    <submittedName>
        <fullName evidence="2">Uncharacterized protein</fullName>
    </submittedName>
</protein>
<accession>A0A0F0KZJ6</accession>